<evidence type="ECO:0000256" key="3">
    <source>
        <dbReference type="SAM" id="SignalP"/>
    </source>
</evidence>
<dbReference type="InterPro" id="IPR018466">
    <property type="entry name" value="Kre9/Knh1-like_N"/>
</dbReference>
<keyword evidence="1 3" id="KW-0732">Signal</keyword>
<keyword evidence="6" id="KW-1185">Reference proteome</keyword>
<feature type="signal peptide" evidence="3">
    <location>
        <begin position="1"/>
        <end position="17"/>
    </location>
</feature>
<dbReference type="OrthoDB" id="5420143at2759"/>
<dbReference type="Pfam" id="PF10342">
    <property type="entry name" value="Kre9_KNH"/>
    <property type="match status" value="1"/>
</dbReference>
<feature type="region of interest" description="Disordered" evidence="2">
    <location>
        <begin position="172"/>
        <end position="276"/>
    </location>
</feature>
<protein>
    <recommendedName>
        <fullName evidence="4">Yeast cell wall synthesis Kre9/Knh1-like N-terminal domain-containing protein</fullName>
    </recommendedName>
</protein>
<feature type="domain" description="Yeast cell wall synthesis Kre9/Knh1-like N-terminal" evidence="4">
    <location>
        <begin position="23"/>
        <end position="113"/>
    </location>
</feature>
<evidence type="ECO:0000313" key="6">
    <source>
        <dbReference type="Proteomes" id="UP000243515"/>
    </source>
</evidence>
<evidence type="ECO:0000313" key="5">
    <source>
        <dbReference type="EMBL" id="OXV07321.1"/>
    </source>
</evidence>
<reference evidence="5 6" key="1">
    <citation type="journal article" date="2015" name="Environ. Microbiol.">
        <title>Metagenome sequence of Elaphomyces granulatus from sporocarp tissue reveals Ascomycota ectomycorrhizal fingerprints of genome expansion and a Proteobacteria-rich microbiome.</title>
        <authorList>
            <person name="Quandt C.A."/>
            <person name="Kohler A."/>
            <person name="Hesse C.N."/>
            <person name="Sharpton T.J."/>
            <person name="Martin F."/>
            <person name="Spatafora J.W."/>
        </authorList>
    </citation>
    <scope>NUCLEOTIDE SEQUENCE [LARGE SCALE GENOMIC DNA]</scope>
    <source>
        <strain evidence="5 6">OSC145934</strain>
    </source>
</reference>
<sequence>MRMLLSLLGTCACLANAIQITAPVFNSTQSAGDSVTIQWTSVDTDPAIFSVELVNFVIFPPSYVTLAYGVQTSSLSYTVKIPCDSAPAYGYQINAINGTNVFVIYAQSKNFTITEAADPAQCVSSAPTSSSCACGPLQTVTVTTGGCAQLYRPPVPTNTYFSNYNNLPSSSITPPAGPPANTYNTVPLSSTPGGPPTTTYNSFSGYTPSSYSPPESSHSKKPKHEKSHKHPHQSAASGYQPTVPGTETTTTTTQPPYNQLPTSSAPPYGYNSYKDA</sequence>
<feature type="compositionally biased region" description="Basic residues" evidence="2">
    <location>
        <begin position="219"/>
        <end position="232"/>
    </location>
</feature>
<comment type="caution">
    <text evidence="5">The sequence shown here is derived from an EMBL/GenBank/DDBJ whole genome shotgun (WGS) entry which is preliminary data.</text>
</comment>
<feature type="compositionally biased region" description="Low complexity" evidence="2">
    <location>
        <begin position="240"/>
        <end position="262"/>
    </location>
</feature>
<dbReference type="Proteomes" id="UP000243515">
    <property type="component" value="Unassembled WGS sequence"/>
</dbReference>
<accession>A0A232LT10</accession>
<dbReference type="PANTHER" id="PTHR35185:SF2">
    <property type="entry name" value="EXTRACELLULAR PROLINE-SERINE RICH PROTEIN (AFU_ORTHOLOGUE AFUA_8G07090)"/>
    <property type="match status" value="1"/>
</dbReference>
<feature type="compositionally biased region" description="Low complexity" evidence="2">
    <location>
        <begin position="187"/>
        <end position="199"/>
    </location>
</feature>
<evidence type="ECO:0000259" key="4">
    <source>
        <dbReference type="Pfam" id="PF10342"/>
    </source>
</evidence>
<gene>
    <name evidence="5" type="ORF">Egran_04914</name>
</gene>
<evidence type="ECO:0000256" key="2">
    <source>
        <dbReference type="SAM" id="MobiDB-lite"/>
    </source>
</evidence>
<dbReference type="PANTHER" id="PTHR35185">
    <property type="entry name" value="SERINE/THREONINE-RICH PROTEIN ADG2-RELATED"/>
    <property type="match status" value="1"/>
</dbReference>
<proteinExistence type="predicted"/>
<dbReference type="EMBL" id="NPHW01004930">
    <property type="protein sequence ID" value="OXV07321.1"/>
    <property type="molecule type" value="Genomic_DNA"/>
</dbReference>
<feature type="chain" id="PRO_5013053868" description="Yeast cell wall synthesis Kre9/Knh1-like N-terminal domain-containing protein" evidence="3">
    <location>
        <begin position="18"/>
        <end position="276"/>
    </location>
</feature>
<evidence type="ECO:0000256" key="1">
    <source>
        <dbReference type="ARBA" id="ARBA00022729"/>
    </source>
</evidence>
<dbReference type="InterPro" id="IPR052479">
    <property type="entry name" value="GPI-anchor_Adhesion_Reg"/>
</dbReference>
<dbReference type="AlphaFoldDB" id="A0A232LT10"/>
<name>A0A232LT10_9EURO</name>
<organism evidence="5 6">
    <name type="scientific">Elaphomyces granulatus</name>
    <dbReference type="NCBI Taxonomy" id="519963"/>
    <lineage>
        <taxon>Eukaryota</taxon>
        <taxon>Fungi</taxon>
        <taxon>Dikarya</taxon>
        <taxon>Ascomycota</taxon>
        <taxon>Pezizomycotina</taxon>
        <taxon>Eurotiomycetes</taxon>
        <taxon>Eurotiomycetidae</taxon>
        <taxon>Eurotiales</taxon>
        <taxon>Elaphomycetaceae</taxon>
        <taxon>Elaphomyces</taxon>
    </lineage>
</organism>